<dbReference type="RefSeq" id="WP_094689710.1">
    <property type="nucleotide sequence ID" value="NZ_JACBYZ010000001.1"/>
</dbReference>
<feature type="region of interest" description="Disordered" evidence="5">
    <location>
        <begin position="1"/>
        <end position="25"/>
    </location>
</feature>
<feature type="domain" description="RecX second three-helical" evidence="6">
    <location>
        <begin position="158"/>
        <end position="197"/>
    </location>
</feature>
<evidence type="ECO:0000256" key="1">
    <source>
        <dbReference type="ARBA" id="ARBA00004496"/>
    </source>
</evidence>
<reference evidence="7 8" key="1">
    <citation type="journal article" date="2017" name="BMC Genomics">
        <title>Comparative genomic and phylogenomic analyses of the Bifidobacteriaceae family.</title>
        <authorList>
            <person name="Lugli G.A."/>
            <person name="Milani C."/>
            <person name="Turroni F."/>
            <person name="Duranti S."/>
            <person name="Mancabelli L."/>
            <person name="Mangifesta M."/>
            <person name="Ferrario C."/>
            <person name="Modesto M."/>
            <person name="Mattarelli P."/>
            <person name="Jiri K."/>
            <person name="van Sinderen D."/>
            <person name="Ventura M."/>
        </authorList>
    </citation>
    <scope>NUCLEOTIDE SEQUENCE [LARGE SCALE GENOMIC DNA]</scope>
    <source>
        <strain evidence="7 8">LMG 21773</strain>
    </source>
</reference>
<protein>
    <recommendedName>
        <fullName evidence="3">Regulatory protein RecX</fullName>
    </recommendedName>
</protein>
<dbReference type="GO" id="GO:0005737">
    <property type="term" value="C:cytoplasm"/>
    <property type="evidence" value="ECO:0007669"/>
    <property type="project" value="UniProtKB-SubCell"/>
</dbReference>
<proteinExistence type="inferred from homology"/>
<dbReference type="Proteomes" id="UP000228976">
    <property type="component" value="Unassembled WGS sequence"/>
</dbReference>
<dbReference type="InterPro" id="IPR053924">
    <property type="entry name" value="RecX_HTH_2nd"/>
</dbReference>
<dbReference type="Gene3D" id="1.10.10.10">
    <property type="entry name" value="Winged helix-like DNA-binding domain superfamily/Winged helix DNA-binding domain"/>
    <property type="match status" value="1"/>
</dbReference>
<comment type="subcellular location">
    <subcellularLocation>
        <location evidence="1">Cytoplasm</location>
    </subcellularLocation>
</comment>
<dbReference type="PANTHER" id="PTHR33602:SF1">
    <property type="entry name" value="REGULATORY PROTEIN RECX FAMILY PROTEIN"/>
    <property type="match status" value="1"/>
</dbReference>
<dbReference type="Pfam" id="PF02631">
    <property type="entry name" value="RecX_HTH2"/>
    <property type="match status" value="1"/>
</dbReference>
<evidence type="ECO:0000256" key="2">
    <source>
        <dbReference type="ARBA" id="ARBA00009695"/>
    </source>
</evidence>
<dbReference type="GO" id="GO:0006282">
    <property type="term" value="P:regulation of DNA repair"/>
    <property type="evidence" value="ECO:0007669"/>
    <property type="project" value="InterPro"/>
</dbReference>
<evidence type="ECO:0000313" key="7">
    <source>
        <dbReference type="EMBL" id="OZG56149.1"/>
    </source>
</evidence>
<sequence length="261" mass="28866">MIDPEEFLRHHPIQNPQPSTEPVAEHEIEAADHNDAAALLDTAAADHETAASVNDADTPVVSVTFTGSFGTSGHGFSSTWGKKQTRRRTSARTQRGRIRQVRTELASDKNACLDSAVKSLDAAGSNEWGMRRRLSRKGFNAEAVDWTIAILQRDNLLDERAFAESLVRRGVAHGYGPAWVSRNLTAKGVPQDVRDCAIAHALEEGDFERAAHSFMQTLIRTTRGMDYDKKMRKLSSSARSHGHSLSALQPWMNEFLTDDSQ</sequence>
<evidence type="ECO:0000313" key="8">
    <source>
        <dbReference type="Proteomes" id="UP000228976"/>
    </source>
</evidence>
<organism evidence="7 8">
    <name type="scientific">Aeriscardovia aeriphila</name>
    <dbReference type="NCBI Taxonomy" id="218139"/>
    <lineage>
        <taxon>Bacteria</taxon>
        <taxon>Bacillati</taxon>
        <taxon>Actinomycetota</taxon>
        <taxon>Actinomycetes</taxon>
        <taxon>Bifidobacteriales</taxon>
        <taxon>Bifidobacteriaceae</taxon>
        <taxon>Aeriscardovia</taxon>
    </lineage>
</organism>
<evidence type="ECO:0000259" key="6">
    <source>
        <dbReference type="Pfam" id="PF02631"/>
    </source>
</evidence>
<keyword evidence="4" id="KW-0963">Cytoplasm</keyword>
<evidence type="ECO:0000256" key="4">
    <source>
        <dbReference type="ARBA" id="ARBA00022490"/>
    </source>
</evidence>
<comment type="caution">
    <text evidence="7">The sequence shown here is derived from an EMBL/GenBank/DDBJ whole genome shotgun (WGS) entry which is preliminary data.</text>
</comment>
<name>A0A261FAG9_9BIFI</name>
<keyword evidence="8" id="KW-1185">Reference proteome</keyword>
<comment type="similarity">
    <text evidence="2">Belongs to the RecX family.</text>
</comment>
<dbReference type="InterPro" id="IPR036388">
    <property type="entry name" value="WH-like_DNA-bd_sf"/>
</dbReference>
<dbReference type="OrthoDB" id="3238942at2"/>
<feature type="region of interest" description="Disordered" evidence="5">
    <location>
        <begin position="72"/>
        <end position="95"/>
    </location>
</feature>
<gene>
    <name evidence="7" type="ORF">AEAE_0637</name>
</gene>
<dbReference type="PANTHER" id="PTHR33602">
    <property type="entry name" value="REGULATORY PROTEIN RECX FAMILY PROTEIN"/>
    <property type="match status" value="1"/>
</dbReference>
<feature type="compositionally biased region" description="Basic residues" evidence="5">
    <location>
        <begin position="83"/>
        <end position="95"/>
    </location>
</feature>
<dbReference type="EMBL" id="MWWU01000002">
    <property type="protein sequence ID" value="OZG56149.1"/>
    <property type="molecule type" value="Genomic_DNA"/>
</dbReference>
<dbReference type="InterPro" id="IPR003783">
    <property type="entry name" value="Regulatory_RecX"/>
</dbReference>
<evidence type="ECO:0000256" key="3">
    <source>
        <dbReference type="ARBA" id="ARBA00018111"/>
    </source>
</evidence>
<dbReference type="AlphaFoldDB" id="A0A261FAG9"/>
<evidence type="ECO:0000256" key="5">
    <source>
        <dbReference type="SAM" id="MobiDB-lite"/>
    </source>
</evidence>
<accession>A0A261FAG9</accession>